<dbReference type="EMBL" id="HBHN01004972">
    <property type="protein sequence ID" value="CAD9724322.1"/>
    <property type="molecule type" value="Transcribed_RNA"/>
</dbReference>
<protein>
    <submittedName>
        <fullName evidence="2">Uncharacterized protein</fullName>
    </submittedName>
</protein>
<reference evidence="2" key="1">
    <citation type="submission" date="2021-01" db="EMBL/GenBank/DDBJ databases">
        <authorList>
            <person name="Corre E."/>
            <person name="Pelletier E."/>
            <person name="Niang G."/>
            <person name="Scheremetjew M."/>
            <person name="Finn R."/>
            <person name="Kale V."/>
            <person name="Holt S."/>
            <person name="Cochrane G."/>
            <person name="Meng A."/>
            <person name="Brown T."/>
            <person name="Cohen L."/>
        </authorList>
    </citation>
    <scope>NUCLEOTIDE SEQUENCE</scope>
    <source>
        <strain evidence="2">CCCM 845</strain>
    </source>
</reference>
<organism evidence="2">
    <name type="scientific">Prorocentrum micans</name>
    <name type="common">Red tide dinoflagellate</name>
    <dbReference type="NCBI Taxonomy" id="2945"/>
    <lineage>
        <taxon>Eukaryota</taxon>
        <taxon>Sar</taxon>
        <taxon>Alveolata</taxon>
        <taxon>Dinophyceae</taxon>
        <taxon>Prorocentrales</taxon>
        <taxon>Prorocentraceae</taxon>
        <taxon>Prorocentrum</taxon>
    </lineage>
</organism>
<gene>
    <name evidence="2" type="ORF">PMIC02512_LOCUS1427</name>
    <name evidence="3" type="ORF">PMIC02512_LOCUS1428</name>
    <name evidence="4" type="ORF">PMIC02512_LOCUS1430</name>
    <name evidence="5" type="ORF">PMIC02512_LOCUS1431</name>
    <name evidence="6" type="ORF">PMIC02512_LOCUS1432</name>
</gene>
<evidence type="ECO:0000313" key="6">
    <source>
        <dbReference type="EMBL" id="CAD9724324.1"/>
    </source>
</evidence>
<evidence type="ECO:0000313" key="2">
    <source>
        <dbReference type="EMBL" id="CAD9724320.1"/>
    </source>
</evidence>
<sequence>MPLRSDGVRSHFGSSFGSSNFGEDSWLLFAAAAMVSTWGKAVAQAAKKFPKDSYEKSREAKVIYRQLLKKQKKGAPAMKSAPAMKKATAMKSAMKSAMKKK</sequence>
<dbReference type="AlphaFoldDB" id="A0A7S2TCE6"/>
<proteinExistence type="predicted"/>
<evidence type="ECO:0000313" key="3">
    <source>
        <dbReference type="EMBL" id="CAD9724321.1"/>
    </source>
</evidence>
<feature type="compositionally biased region" description="Low complexity" evidence="1">
    <location>
        <begin position="10"/>
        <end position="20"/>
    </location>
</feature>
<evidence type="ECO:0000313" key="5">
    <source>
        <dbReference type="EMBL" id="CAD9724323.1"/>
    </source>
</evidence>
<evidence type="ECO:0000256" key="1">
    <source>
        <dbReference type="SAM" id="MobiDB-lite"/>
    </source>
</evidence>
<dbReference type="EMBL" id="HBHN01004966">
    <property type="protein sequence ID" value="CAD9724320.1"/>
    <property type="molecule type" value="Transcribed_RNA"/>
</dbReference>
<dbReference type="EMBL" id="HBHN01004975">
    <property type="protein sequence ID" value="CAD9724324.1"/>
    <property type="molecule type" value="Transcribed_RNA"/>
</dbReference>
<dbReference type="EMBL" id="HBHN01004969">
    <property type="protein sequence ID" value="CAD9724321.1"/>
    <property type="molecule type" value="Transcribed_RNA"/>
</dbReference>
<evidence type="ECO:0000313" key="4">
    <source>
        <dbReference type="EMBL" id="CAD9724322.1"/>
    </source>
</evidence>
<feature type="region of interest" description="Disordered" evidence="1">
    <location>
        <begin position="1"/>
        <end position="20"/>
    </location>
</feature>
<name>A0A7S2TCE6_PROMC</name>
<dbReference type="EMBL" id="HBHN01004973">
    <property type="protein sequence ID" value="CAD9724323.1"/>
    <property type="molecule type" value="Transcribed_RNA"/>
</dbReference>
<accession>A0A7S2TCE6</accession>